<evidence type="ECO:0000313" key="2">
    <source>
        <dbReference type="EMBL" id="KAK4013243.1"/>
    </source>
</evidence>
<feature type="compositionally biased region" description="Basic and acidic residues" evidence="1">
    <location>
        <begin position="21"/>
        <end position="41"/>
    </location>
</feature>
<organism evidence="2 3">
    <name type="scientific">Daphnia magna</name>
    <dbReference type="NCBI Taxonomy" id="35525"/>
    <lineage>
        <taxon>Eukaryota</taxon>
        <taxon>Metazoa</taxon>
        <taxon>Ecdysozoa</taxon>
        <taxon>Arthropoda</taxon>
        <taxon>Crustacea</taxon>
        <taxon>Branchiopoda</taxon>
        <taxon>Diplostraca</taxon>
        <taxon>Cladocera</taxon>
        <taxon>Anomopoda</taxon>
        <taxon>Daphniidae</taxon>
        <taxon>Daphnia</taxon>
    </lineage>
</organism>
<gene>
    <name evidence="2" type="ORF">OUZ56_025477</name>
</gene>
<dbReference type="EMBL" id="JAOYFB010000004">
    <property type="protein sequence ID" value="KAK4013243.1"/>
    <property type="molecule type" value="Genomic_DNA"/>
</dbReference>
<dbReference type="Proteomes" id="UP001234178">
    <property type="component" value="Unassembled WGS sequence"/>
</dbReference>
<evidence type="ECO:0000256" key="1">
    <source>
        <dbReference type="SAM" id="MobiDB-lite"/>
    </source>
</evidence>
<accession>A0ABQ9ZJZ0</accession>
<proteinExistence type="predicted"/>
<keyword evidence="3" id="KW-1185">Reference proteome</keyword>
<evidence type="ECO:0000313" key="3">
    <source>
        <dbReference type="Proteomes" id="UP001234178"/>
    </source>
</evidence>
<name>A0ABQ9ZJZ0_9CRUS</name>
<comment type="caution">
    <text evidence="2">The sequence shown here is derived from an EMBL/GenBank/DDBJ whole genome shotgun (WGS) entry which is preliminary data.</text>
</comment>
<reference evidence="2 3" key="1">
    <citation type="journal article" date="2023" name="Nucleic Acids Res.">
        <title>The hologenome of Daphnia magna reveals possible DNA methylation and microbiome-mediated evolution of the host genome.</title>
        <authorList>
            <person name="Chaturvedi A."/>
            <person name="Li X."/>
            <person name="Dhandapani V."/>
            <person name="Marshall H."/>
            <person name="Kissane S."/>
            <person name="Cuenca-Cambronero M."/>
            <person name="Asole G."/>
            <person name="Calvet F."/>
            <person name="Ruiz-Romero M."/>
            <person name="Marangio P."/>
            <person name="Guigo R."/>
            <person name="Rago D."/>
            <person name="Mirbahai L."/>
            <person name="Eastwood N."/>
            <person name="Colbourne J.K."/>
            <person name="Zhou J."/>
            <person name="Mallon E."/>
            <person name="Orsini L."/>
        </authorList>
    </citation>
    <scope>NUCLEOTIDE SEQUENCE [LARGE SCALE GENOMIC DNA]</scope>
    <source>
        <strain evidence="2">LRV0_1</strain>
    </source>
</reference>
<protein>
    <submittedName>
        <fullName evidence="2">Uncharacterized protein</fullName>
    </submittedName>
</protein>
<feature type="region of interest" description="Disordered" evidence="1">
    <location>
        <begin position="1"/>
        <end position="43"/>
    </location>
</feature>
<sequence length="60" mass="6802">MNPEGSDDNEHDKQSYSSTVDDMRSISETTSKDEPMNDSVRRALGMNRKRTSYVGLCFLV</sequence>